<dbReference type="InterPro" id="IPR046347">
    <property type="entry name" value="bZIP_sf"/>
</dbReference>
<comment type="subcellular location">
    <subcellularLocation>
        <location evidence="1">Nucleus</location>
    </subcellularLocation>
</comment>
<feature type="domain" description="BZIP" evidence="6">
    <location>
        <begin position="138"/>
        <end position="188"/>
    </location>
</feature>
<dbReference type="InterPro" id="IPR004827">
    <property type="entry name" value="bZIP"/>
</dbReference>
<evidence type="ECO:0000313" key="8">
    <source>
        <dbReference type="RefSeq" id="XP_010245047.1"/>
    </source>
</evidence>
<dbReference type="PANTHER" id="PTHR22952:SF175">
    <property type="entry name" value="PROTEIN ABSCISIC ACID-INSENSITIVE 5"/>
    <property type="match status" value="1"/>
</dbReference>
<evidence type="ECO:0000256" key="3">
    <source>
        <dbReference type="ARBA" id="ARBA00023242"/>
    </source>
</evidence>
<evidence type="ECO:0000256" key="4">
    <source>
        <dbReference type="SAM" id="Coils"/>
    </source>
</evidence>
<reference evidence="8" key="1">
    <citation type="submission" date="2025-08" db="UniProtKB">
        <authorList>
            <consortium name="RefSeq"/>
        </authorList>
    </citation>
    <scope>IDENTIFICATION</scope>
</reference>
<name>A0A1U7Z306_NELNU</name>
<feature type="coiled-coil region" evidence="4">
    <location>
        <begin position="154"/>
        <end position="181"/>
    </location>
</feature>
<dbReference type="SUPFAM" id="SSF57959">
    <property type="entry name" value="Leucine zipper domain"/>
    <property type="match status" value="1"/>
</dbReference>
<dbReference type="PROSITE" id="PS00036">
    <property type="entry name" value="BZIP_BASIC"/>
    <property type="match status" value="1"/>
</dbReference>
<evidence type="ECO:0000313" key="7">
    <source>
        <dbReference type="Proteomes" id="UP000189703"/>
    </source>
</evidence>
<dbReference type="AlphaFoldDB" id="A0A1U7Z306"/>
<dbReference type="KEGG" id="nnu:104588706"/>
<evidence type="ECO:0000256" key="2">
    <source>
        <dbReference type="ARBA" id="ARBA00023125"/>
    </source>
</evidence>
<proteinExistence type="predicted"/>
<organism evidence="7 8">
    <name type="scientific">Nelumbo nucifera</name>
    <name type="common">Sacred lotus</name>
    <dbReference type="NCBI Taxonomy" id="4432"/>
    <lineage>
        <taxon>Eukaryota</taxon>
        <taxon>Viridiplantae</taxon>
        <taxon>Streptophyta</taxon>
        <taxon>Embryophyta</taxon>
        <taxon>Tracheophyta</taxon>
        <taxon>Spermatophyta</taxon>
        <taxon>Magnoliopsida</taxon>
        <taxon>Proteales</taxon>
        <taxon>Nelumbonaceae</taxon>
        <taxon>Nelumbo</taxon>
    </lineage>
</organism>
<sequence length="202" mass="22250">MPSGTAPPSLQNPTTPMASQPGQALGGARHYFLEDEQNGMAIPSQTSNDAWPLVIGGGLGSGQFNQFQVSGGIGNGIELERRRNSSLGVEQGGFGFLPHPLYGSYEVINGFNVGKLKGVGRQKEFGENSGDNDAAVGRRYRRMIKNRESAARSRARKQAYNAQLQLEIHELKKENGRMKCLLEWMKREQIRKGLLRSYSARL</sequence>
<dbReference type="GO" id="GO:0045893">
    <property type="term" value="P:positive regulation of DNA-templated transcription"/>
    <property type="evidence" value="ECO:0007669"/>
    <property type="project" value="InterPro"/>
</dbReference>
<dbReference type="InterPro" id="IPR043452">
    <property type="entry name" value="BZIP46-like"/>
</dbReference>
<dbReference type="GO" id="GO:0003677">
    <property type="term" value="F:DNA binding"/>
    <property type="evidence" value="ECO:0007669"/>
    <property type="project" value="UniProtKB-KW"/>
</dbReference>
<dbReference type="STRING" id="4432.A0A1U7Z306"/>
<keyword evidence="4" id="KW-0175">Coiled coil</keyword>
<dbReference type="SMART" id="SM00338">
    <property type="entry name" value="BRLZ"/>
    <property type="match status" value="1"/>
</dbReference>
<gene>
    <name evidence="8" type="primary">LOC104588706</name>
</gene>
<evidence type="ECO:0000256" key="5">
    <source>
        <dbReference type="SAM" id="MobiDB-lite"/>
    </source>
</evidence>
<dbReference type="GeneID" id="104588706"/>
<keyword evidence="2" id="KW-0238">DNA-binding</keyword>
<protein>
    <submittedName>
        <fullName evidence="8">ABSCISIC ACID-INSENSITIVE 5-like protein 5</fullName>
    </submittedName>
</protein>
<dbReference type="GO" id="GO:0005634">
    <property type="term" value="C:nucleus"/>
    <property type="evidence" value="ECO:0000318"/>
    <property type="project" value="GO_Central"/>
</dbReference>
<dbReference type="PROSITE" id="PS50217">
    <property type="entry name" value="BZIP"/>
    <property type="match status" value="1"/>
</dbReference>
<dbReference type="Proteomes" id="UP000189703">
    <property type="component" value="Unplaced"/>
</dbReference>
<feature type="region of interest" description="Disordered" evidence="5">
    <location>
        <begin position="1"/>
        <end position="24"/>
    </location>
</feature>
<evidence type="ECO:0000259" key="6">
    <source>
        <dbReference type="PROSITE" id="PS50217"/>
    </source>
</evidence>
<dbReference type="Gene3D" id="1.20.5.170">
    <property type="match status" value="1"/>
</dbReference>
<dbReference type="PANTHER" id="PTHR22952">
    <property type="entry name" value="CAMP-RESPONSE ELEMENT BINDING PROTEIN-RELATED"/>
    <property type="match status" value="1"/>
</dbReference>
<dbReference type="GO" id="GO:0003700">
    <property type="term" value="F:DNA-binding transcription factor activity"/>
    <property type="evidence" value="ECO:0007669"/>
    <property type="project" value="InterPro"/>
</dbReference>
<keyword evidence="3" id="KW-0539">Nucleus</keyword>
<dbReference type="Pfam" id="PF00170">
    <property type="entry name" value="bZIP_1"/>
    <property type="match status" value="1"/>
</dbReference>
<keyword evidence="7" id="KW-1185">Reference proteome</keyword>
<feature type="compositionally biased region" description="Polar residues" evidence="5">
    <location>
        <begin position="1"/>
        <end position="22"/>
    </location>
</feature>
<evidence type="ECO:0000256" key="1">
    <source>
        <dbReference type="ARBA" id="ARBA00004123"/>
    </source>
</evidence>
<dbReference type="RefSeq" id="XP_010245047.1">
    <property type="nucleotide sequence ID" value="XM_010246745.1"/>
</dbReference>
<dbReference type="InParanoid" id="A0A1U7Z306"/>
<dbReference type="CDD" id="cd14707">
    <property type="entry name" value="bZIP_plant_BZIP46"/>
    <property type="match status" value="1"/>
</dbReference>
<dbReference type="OrthoDB" id="644067at2759"/>
<accession>A0A1U7Z306</accession>